<feature type="transmembrane region" description="Helical" evidence="5">
    <location>
        <begin position="512"/>
        <end position="535"/>
    </location>
</feature>
<reference evidence="7 8" key="1">
    <citation type="submission" date="2018-08" db="EMBL/GenBank/DDBJ databases">
        <title>Draft genome of the lignicolous fungus Coniochaeta pulveracea.</title>
        <authorList>
            <person name="Borstlap C.J."/>
            <person name="De Witt R.N."/>
            <person name="Botha A."/>
            <person name="Volschenk H."/>
        </authorList>
    </citation>
    <scope>NUCLEOTIDE SEQUENCE [LARGE SCALE GENOMIC DNA]</scope>
    <source>
        <strain evidence="7 8">CAB683</strain>
    </source>
</reference>
<feature type="transmembrane region" description="Helical" evidence="5">
    <location>
        <begin position="187"/>
        <end position="207"/>
    </location>
</feature>
<keyword evidence="8" id="KW-1185">Reference proteome</keyword>
<dbReference type="GO" id="GO:0016020">
    <property type="term" value="C:membrane"/>
    <property type="evidence" value="ECO:0007669"/>
    <property type="project" value="UniProtKB-SubCell"/>
</dbReference>
<organism evidence="7 8">
    <name type="scientific">Coniochaeta pulveracea</name>
    <dbReference type="NCBI Taxonomy" id="177199"/>
    <lineage>
        <taxon>Eukaryota</taxon>
        <taxon>Fungi</taxon>
        <taxon>Dikarya</taxon>
        <taxon>Ascomycota</taxon>
        <taxon>Pezizomycotina</taxon>
        <taxon>Sordariomycetes</taxon>
        <taxon>Sordariomycetidae</taxon>
        <taxon>Coniochaetales</taxon>
        <taxon>Coniochaetaceae</taxon>
        <taxon>Coniochaeta</taxon>
    </lineage>
</organism>
<feature type="transmembrane region" description="Helical" evidence="5">
    <location>
        <begin position="89"/>
        <end position="109"/>
    </location>
</feature>
<evidence type="ECO:0000256" key="5">
    <source>
        <dbReference type="SAM" id="Phobius"/>
    </source>
</evidence>
<feature type="transmembrane region" description="Helical" evidence="5">
    <location>
        <begin position="420"/>
        <end position="438"/>
    </location>
</feature>
<evidence type="ECO:0000259" key="6">
    <source>
        <dbReference type="PROSITE" id="PS50850"/>
    </source>
</evidence>
<dbReference type="Gene3D" id="1.20.1250.20">
    <property type="entry name" value="MFS general substrate transporter like domains"/>
    <property type="match status" value="2"/>
</dbReference>
<dbReference type="OrthoDB" id="433512at2759"/>
<dbReference type="Proteomes" id="UP000275385">
    <property type="component" value="Unassembled WGS sequence"/>
</dbReference>
<dbReference type="STRING" id="177199.A0A420XXK7"/>
<feature type="transmembrane region" description="Helical" evidence="5">
    <location>
        <begin position="121"/>
        <end position="140"/>
    </location>
</feature>
<feature type="transmembrane region" description="Helical" evidence="5">
    <location>
        <begin position="146"/>
        <end position="166"/>
    </location>
</feature>
<protein>
    <recommendedName>
        <fullName evidence="6">Major facilitator superfamily (MFS) profile domain-containing protein</fullName>
    </recommendedName>
</protein>
<comment type="caution">
    <text evidence="7">The sequence shown here is derived from an EMBL/GenBank/DDBJ whole genome shotgun (WGS) entry which is preliminary data.</text>
</comment>
<dbReference type="SUPFAM" id="SSF103473">
    <property type="entry name" value="MFS general substrate transporter"/>
    <property type="match status" value="1"/>
</dbReference>
<feature type="transmembrane region" description="Helical" evidence="5">
    <location>
        <begin position="237"/>
        <end position="259"/>
    </location>
</feature>
<keyword evidence="3 5" id="KW-1133">Transmembrane helix</keyword>
<proteinExistence type="predicted"/>
<evidence type="ECO:0000313" key="8">
    <source>
        <dbReference type="Proteomes" id="UP000275385"/>
    </source>
</evidence>
<gene>
    <name evidence="7" type="ORF">DL546_000282</name>
</gene>
<evidence type="ECO:0000256" key="4">
    <source>
        <dbReference type="ARBA" id="ARBA00023136"/>
    </source>
</evidence>
<sequence length="630" mass="70171">MLMDHDLYPHEEKRRNRGYLGYDSSALTARDRHDRRQLRYELDLNSWNFRIWGVAASGFLTDSYNLFASNVILASISFVYFPGERWPGLVINIFTLLGSVVGQLLFGYLADRYGRTRLYGIELVLVIVSTVGVATSSFGYSDMSFLALFTWWRFVMGIGIGAEYPLSAVITSEWSSTSSRAPMISSVFMMQPVGQALAQLVGLWVLLGRNSQFGIQAMQCGIDLKNQDTCRKVVDGIWRIVVGSGAVPALLAIIFRFFLSDCGLYTLEVKDKPGNAFRDTQRVYGLPRGDRNGVALGSPEAGRTNGTNRRPVQFSRADLKDYFVRDKNWYYLLGTASTWFFLDLSFYGFSLDNRGTLADMWATSTPAHLNPSLPCWTSSLPDGQSAVPGWKTTGYPSWQTDPTKPCHTIYDVLLDQAKQYLLTVSLSSLVGSFCFVFASNRFRRRGWLTTSFLVLAAMFVVTGGVYYGVNHSSGAPAAVVLVALCHFLFNFGANTLTFLIPAEIFPTCYRCTCHGISAAAGKLGSIVAVLVVYGINSGYRSGTRQGVILVLFGSFMLIGAFFSWAYIPDIQRRKQDGRLETKYLEELGEGRERARLDGGLLTVGDRWNSLRRRRGARTAEQTAELPHENV</sequence>
<dbReference type="EMBL" id="QVQW01000107">
    <property type="protein sequence ID" value="RKU40376.1"/>
    <property type="molecule type" value="Genomic_DNA"/>
</dbReference>
<dbReference type="InterPro" id="IPR036259">
    <property type="entry name" value="MFS_trans_sf"/>
</dbReference>
<dbReference type="GO" id="GO:0022857">
    <property type="term" value="F:transmembrane transporter activity"/>
    <property type="evidence" value="ECO:0007669"/>
    <property type="project" value="InterPro"/>
</dbReference>
<dbReference type="InterPro" id="IPR005829">
    <property type="entry name" value="Sugar_transporter_CS"/>
</dbReference>
<accession>A0A420XXK7</accession>
<dbReference type="InterPro" id="IPR020846">
    <property type="entry name" value="MFS_dom"/>
</dbReference>
<dbReference type="Pfam" id="PF00083">
    <property type="entry name" value="Sugar_tr"/>
    <property type="match status" value="2"/>
</dbReference>
<evidence type="ECO:0000313" key="7">
    <source>
        <dbReference type="EMBL" id="RKU40376.1"/>
    </source>
</evidence>
<evidence type="ECO:0000256" key="1">
    <source>
        <dbReference type="ARBA" id="ARBA00004141"/>
    </source>
</evidence>
<keyword evidence="2 5" id="KW-0812">Transmembrane</keyword>
<name>A0A420XXK7_9PEZI</name>
<comment type="subcellular location">
    <subcellularLocation>
        <location evidence="1">Membrane</location>
        <topology evidence="1">Multi-pass membrane protein</topology>
    </subcellularLocation>
</comment>
<evidence type="ECO:0000256" key="2">
    <source>
        <dbReference type="ARBA" id="ARBA00022692"/>
    </source>
</evidence>
<feature type="transmembrane region" description="Helical" evidence="5">
    <location>
        <begin position="475"/>
        <end position="500"/>
    </location>
</feature>
<dbReference type="PROSITE" id="PS50850">
    <property type="entry name" value="MFS"/>
    <property type="match status" value="1"/>
</dbReference>
<evidence type="ECO:0000256" key="3">
    <source>
        <dbReference type="ARBA" id="ARBA00022989"/>
    </source>
</evidence>
<feature type="domain" description="Major facilitator superfamily (MFS) profile" evidence="6">
    <location>
        <begin position="51"/>
        <end position="571"/>
    </location>
</feature>
<keyword evidence="4 5" id="KW-0472">Membrane</keyword>
<dbReference type="InterPro" id="IPR005828">
    <property type="entry name" value="MFS_sugar_transport-like"/>
</dbReference>
<feature type="transmembrane region" description="Helical" evidence="5">
    <location>
        <begin position="450"/>
        <end position="469"/>
    </location>
</feature>
<dbReference type="AlphaFoldDB" id="A0A420XXK7"/>
<dbReference type="PROSITE" id="PS00217">
    <property type="entry name" value="SUGAR_TRANSPORT_2"/>
    <property type="match status" value="1"/>
</dbReference>
<feature type="transmembrane region" description="Helical" evidence="5">
    <location>
        <begin position="547"/>
        <end position="567"/>
    </location>
</feature>
<dbReference type="PANTHER" id="PTHR24064">
    <property type="entry name" value="SOLUTE CARRIER FAMILY 22 MEMBER"/>
    <property type="match status" value="1"/>
</dbReference>
<feature type="transmembrane region" description="Helical" evidence="5">
    <location>
        <begin position="329"/>
        <end position="349"/>
    </location>
</feature>